<name>A0A377ELK5_ECOLX</name>
<accession>A0A377ELK5</accession>
<reference evidence="1 3" key="1">
    <citation type="journal article" date="2015" name="Genome Announc.">
        <title>Draft Genome Sequences of Human-Pathogenic Escherichia coli O26:H11 Strains Carrying the stx2 Gene Only and Circulating in France.</title>
        <authorList>
            <person name="Delannoy S."/>
            <person name="Mariani-Kurkdjian P."/>
            <person name="Bonacorsi S."/>
            <person name="Liguori S."/>
            <person name="Ison S.A."/>
            <person name="Fach P."/>
        </authorList>
    </citation>
    <scope>NUCLEOTIDE SEQUENCE [LARGE SCALE GENOMIC DNA]</scope>
    <source>
        <strain evidence="1 3">34870</strain>
    </source>
</reference>
<reference evidence="1" key="2">
    <citation type="submission" date="2017-03" db="EMBL/GenBank/DDBJ databases">
        <title>The mobilome is the main driver of stx2-positive O26:H11 Escherichia coli strains evolution.</title>
        <authorList>
            <person name="Delannoy S."/>
            <person name="Mariani-Kurkdjian P."/>
            <person name="Webb H.E."/>
            <person name="Bonacorsi S."/>
            <person name="Fach P."/>
        </authorList>
    </citation>
    <scope>NUCLEOTIDE SEQUENCE</scope>
    <source>
        <strain evidence="1">34870</strain>
    </source>
</reference>
<dbReference type="RefSeq" id="WP_000640306.1">
    <property type="nucleotide sequence ID" value="NZ_BGDQ01000053.1"/>
</dbReference>
<evidence type="ECO:0000313" key="2">
    <source>
        <dbReference type="EMBL" id="STN13792.1"/>
    </source>
</evidence>
<proteinExistence type="predicted"/>
<dbReference type="Proteomes" id="UP000036331">
    <property type="component" value="Unassembled WGS sequence"/>
</dbReference>
<dbReference type="EMBL" id="UGFO01000006">
    <property type="protein sequence ID" value="STN13792.1"/>
    <property type="molecule type" value="Genomic_DNA"/>
</dbReference>
<evidence type="ECO:0000313" key="4">
    <source>
        <dbReference type="Proteomes" id="UP000255057"/>
    </source>
</evidence>
<evidence type="ECO:0000313" key="3">
    <source>
        <dbReference type="Proteomes" id="UP000036331"/>
    </source>
</evidence>
<sequence>MIYRDEDKGKRTRLEDGYRSLENKKFQDYTDEDMRKLGTIDVALELYSTNYEQGSQMALLELADKINNHEVAIIDNCLCMRRIAPPLPGMIHNKAVLTDPAFAYMWTGFVKVIAVHSLSYKDTFKSTDRARYWRIVRDHEKRLNEDLPVGGYDAVDLQGIALSNLLARPDYSDNPHADCEGMFVPEDYVPVPPEQVD</sequence>
<evidence type="ECO:0000313" key="1">
    <source>
        <dbReference type="EMBL" id="PBN76246.1"/>
    </source>
</evidence>
<reference evidence="2 4" key="3">
    <citation type="submission" date="2018-06" db="EMBL/GenBank/DDBJ databases">
        <authorList>
            <consortium name="Pathogen Informatics"/>
            <person name="Doyle S."/>
        </authorList>
    </citation>
    <scope>NUCLEOTIDE SEQUENCE [LARGE SCALE GENOMIC DNA]</scope>
    <source>
        <strain evidence="2 4">NCTC8960</strain>
    </source>
</reference>
<dbReference type="EMBL" id="LDXE02000002">
    <property type="protein sequence ID" value="PBN76246.1"/>
    <property type="molecule type" value="Genomic_DNA"/>
</dbReference>
<dbReference type="AlphaFoldDB" id="A0A377ELK5"/>
<dbReference type="Proteomes" id="UP000255057">
    <property type="component" value="Unassembled WGS sequence"/>
</dbReference>
<gene>
    <name evidence="2" type="primary">yffP</name>
    <name evidence="1" type="ORF">ABE91_014680</name>
    <name evidence="2" type="ORF">NCTC8960_04148</name>
</gene>
<protein>
    <submittedName>
        <fullName evidence="2">CPZ-55 prophage protein</fullName>
    </submittedName>
</protein>
<organism evidence="2 4">
    <name type="scientific">Escherichia coli</name>
    <dbReference type="NCBI Taxonomy" id="562"/>
    <lineage>
        <taxon>Bacteria</taxon>
        <taxon>Pseudomonadati</taxon>
        <taxon>Pseudomonadota</taxon>
        <taxon>Gammaproteobacteria</taxon>
        <taxon>Enterobacterales</taxon>
        <taxon>Enterobacteriaceae</taxon>
        <taxon>Escherichia</taxon>
    </lineage>
</organism>